<dbReference type="STRING" id="1798377.A2872_01275"/>
<dbReference type="Gene3D" id="3.30.420.40">
    <property type="match status" value="2"/>
</dbReference>
<name>A0A1F5Z1K2_9BACT</name>
<dbReference type="InterPro" id="IPR050696">
    <property type="entry name" value="FtsA/MreB"/>
</dbReference>
<dbReference type="InterPro" id="IPR003494">
    <property type="entry name" value="SHS2_FtsA"/>
</dbReference>
<feature type="domain" description="SHS2" evidence="1">
    <location>
        <begin position="6"/>
        <end position="174"/>
    </location>
</feature>
<organism evidence="2 3">
    <name type="scientific">Candidatus Gottesmanbacteria bacterium RIFCSPHIGHO2_01_FULL_42_12</name>
    <dbReference type="NCBI Taxonomy" id="1798377"/>
    <lineage>
        <taxon>Bacteria</taxon>
        <taxon>Candidatus Gottesmaniibacteriota</taxon>
    </lineage>
</organism>
<dbReference type="InterPro" id="IPR005883">
    <property type="entry name" value="PilM"/>
</dbReference>
<dbReference type="PANTHER" id="PTHR32432:SF3">
    <property type="entry name" value="ETHANOLAMINE UTILIZATION PROTEIN EUTJ"/>
    <property type="match status" value="1"/>
</dbReference>
<dbReference type="Gene3D" id="3.30.1490.300">
    <property type="match status" value="1"/>
</dbReference>
<evidence type="ECO:0000259" key="1">
    <source>
        <dbReference type="SMART" id="SM00842"/>
    </source>
</evidence>
<protein>
    <recommendedName>
        <fullName evidence="1">SHS2 domain-containing protein</fullName>
    </recommendedName>
</protein>
<dbReference type="SUPFAM" id="SSF53067">
    <property type="entry name" value="Actin-like ATPase domain"/>
    <property type="match status" value="2"/>
</dbReference>
<dbReference type="NCBIfam" id="TIGR01175">
    <property type="entry name" value="pilM"/>
    <property type="match status" value="1"/>
</dbReference>
<dbReference type="GO" id="GO:0051301">
    <property type="term" value="P:cell division"/>
    <property type="evidence" value="ECO:0007669"/>
    <property type="project" value="InterPro"/>
</dbReference>
<accession>A0A1F5Z1K2</accession>
<dbReference type="Pfam" id="PF11104">
    <property type="entry name" value="PilM_2"/>
    <property type="match status" value="1"/>
</dbReference>
<dbReference type="PIRSF" id="PIRSF019169">
    <property type="entry name" value="PilM"/>
    <property type="match status" value="1"/>
</dbReference>
<proteinExistence type="predicted"/>
<evidence type="ECO:0000313" key="3">
    <source>
        <dbReference type="Proteomes" id="UP000178681"/>
    </source>
</evidence>
<dbReference type="CDD" id="cd24049">
    <property type="entry name" value="ASKHA_NBD_PilM"/>
    <property type="match status" value="1"/>
</dbReference>
<dbReference type="Proteomes" id="UP000178681">
    <property type="component" value="Unassembled WGS sequence"/>
</dbReference>
<dbReference type="SMART" id="SM00842">
    <property type="entry name" value="FtsA"/>
    <property type="match status" value="1"/>
</dbReference>
<dbReference type="EMBL" id="MFJG01000023">
    <property type="protein sequence ID" value="OGG06340.1"/>
    <property type="molecule type" value="Genomic_DNA"/>
</dbReference>
<dbReference type="AlphaFoldDB" id="A0A1F5Z1K2"/>
<reference evidence="2 3" key="1">
    <citation type="journal article" date="2016" name="Nat. Commun.">
        <title>Thousands of microbial genomes shed light on interconnected biogeochemical processes in an aquifer system.</title>
        <authorList>
            <person name="Anantharaman K."/>
            <person name="Brown C.T."/>
            <person name="Hug L.A."/>
            <person name="Sharon I."/>
            <person name="Castelle C.J."/>
            <person name="Probst A.J."/>
            <person name="Thomas B.C."/>
            <person name="Singh A."/>
            <person name="Wilkins M.J."/>
            <person name="Karaoz U."/>
            <person name="Brodie E.L."/>
            <person name="Williams K.H."/>
            <person name="Hubbard S.S."/>
            <person name="Banfield J.F."/>
        </authorList>
    </citation>
    <scope>NUCLEOTIDE SEQUENCE [LARGE SCALE GENOMIC DNA]</scope>
</reference>
<evidence type="ECO:0000313" key="2">
    <source>
        <dbReference type="EMBL" id="OGG06340.1"/>
    </source>
</evidence>
<dbReference type="InterPro" id="IPR043129">
    <property type="entry name" value="ATPase_NBD"/>
</dbReference>
<gene>
    <name evidence="2" type="ORF">A2872_01275</name>
</gene>
<dbReference type="PANTHER" id="PTHR32432">
    <property type="entry name" value="CELL DIVISION PROTEIN FTSA-RELATED"/>
    <property type="match status" value="1"/>
</dbReference>
<comment type="caution">
    <text evidence="2">The sequence shown here is derived from an EMBL/GenBank/DDBJ whole genome shotgun (WGS) entry which is preliminary data.</text>
</comment>
<sequence length="345" mass="37171">MKFTDHFGLDLGVSEAKIVYLNQSGSGYKLVTFGAVKLPVGIAFSGENLDLEETANFLKKTLKDLGISTKKVAMSISESQVYTRVIETPFVSDSELESAISWEAEQYVPIPLSDVLLRHVVLSKPTEETPGAKMDVLLVAAPNTVIEKYLKLAKLTGLEIIGIETEILAVSRALVGNDPYSPTSIVISFGGTTTDLSVVKKGNLSFVRSLATGGDAVTRAIVADLKLDAYQAEEYKRTYGLDPTKLEGRVNASIAPIMDIIIAEVKRAIAYYQSKKPDDPIKRAVLVGGMAKMPGLVNYLGQALSLEVQMGDPFANLQKNEKQVSELGDNLPIFAAAVGLALKES</sequence>